<evidence type="ECO:0000313" key="1">
    <source>
        <dbReference type="EMBL" id="MFB9096636.1"/>
    </source>
</evidence>
<evidence type="ECO:0000313" key="2">
    <source>
        <dbReference type="Proteomes" id="UP001589607"/>
    </source>
</evidence>
<dbReference type="Proteomes" id="UP001589607">
    <property type="component" value="Unassembled WGS sequence"/>
</dbReference>
<accession>A0ABV5GMS6</accession>
<sequence length="1194" mass="142882">MEDTQEKNKVGNKRTLANDPQYFGAYLNMARHNVFLIINHLTETFKHLDFPPIEDDENIIDSNHILANIFDSSQRLFEDERNKVFNYITRRHLFPFFKIFVQDNLETEDKINKESTDITIDYDGLHFFLKKTFIELNEFRNAYTHYLAIDDTGNRLNRKQKFDIQLKPIFELLFKYAPRFSYIRNAQTQNIEDYNHILKKYQLFEDLQKNEFTEQGIFFFINLFLERSYATKFLKRFKGFKNETTPPFRATIQAFTTYSLRIPDVRLGNDNPKESLLMEILSELNKCPKELFNHLTDNDKKIFDPKVAGTELENVILNSTNYEDINDEDLENAIKELTALKRHDDRFPYFALRFLDEMNMLEDIRFQVTIGRLVTKKYDKTIIGNEQPRRIIKTINAYGKLSDFENKEQEIVKILKRDFNDEEIKFEQFFPHYNMNNNKIAFYIFEKDEEKIKYPNVFENKKADAHLQNNPTGFISIHDLPKLLLLRTIDPNKKSAEKLIKKFITETNVLLFDNSIIDDIKNKVSYEPESFTKKVFDKKKLQDRNGTVHFVTAIEEKRLLSKYNLSKEKLYSLKKEDFKKITNNKKELESFSQIKYHFYIAERRKELQKHLPEGVLVNQLPEKLQAYLMGIRDINEDKKIHITIRQIKEDIKKLLKVSRKEPKENEKPKLGEYATYITRDILNMLIDENVKAKITQPYFNKLQNKIAFFSINKEDIVSILEELNIFDYNKGHVFLNEKLIFDSNGIIDFYQNYLDAKIKWITNYLLVPGKKGGYALKKQRIPYSFKKLNEKICNFNYDKWVINKTKLPVNLPTSLFDDSLNVVLKRQLTKKEISFLNNEKFSVLFRKYLENDSQPFYNFIRIYNIDKQQVIYKPLDRLTDKQIKSNYDKFVAANEKHIRFIQTKDRILKILCEALLKEDQSIGLIENIELKNIFPDSKKSILEHQASFRHRIVKKGRELYCTIIAEDSTRQKVQITSWEALSEEKKENWLVLDTKEKQDAFLQKVAEPEKQIYLGQKGYQWTIKDFGRFKRFIKDKRLPKLLDYFEEKEIPFDLLEYQIKEYDRIREKIFDLVFELEKSIVEKDFEGIKKIEFEERPKKKEAFNEIQFKIYLKWLLENNYINDKSNNVLSLGRKKFSHSEFPFIHSIEKITETKMADFEYYKHKKEYRSIADISIAQNIYELFEQEVNTILEEL</sequence>
<name>A0ABV5GMS6_9FLAO</name>
<reference evidence="1 2" key="1">
    <citation type="submission" date="2024-09" db="EMBL/GenBank/DDBJ databases">
        <authorList>
            <person name="Sun Q."/>
            <person name="Mori K."/>
        </authorList>
    </citation>
    <scope>NUCLEOTIDE SEQUENCE [LARGE SCALE GENOMIC DNA]</scope>
    <source>
        <strain evidence="1 2">CECT 7955</strain>
    </source>
</reference>
<keyword evidence="2" id="KW-1185">Reference proteome</keyword>
<dbReference type="NCBIfam" id="NF038190">
    <property type="entry name" value="VI_Cas13b"/>
    <property type="match status" value="1"/>
</dbReference>
<organism evidence="1 2">
    <name type="scientific">Flavobacterium jumunjinense</name>
    <dbReference type="NCBI Taxonomy" id="998845"/>
    <lineage>
        <taxon>Bacteria</taxon>
        <taxon>Pseudomonadati</taxon>
        <taxon>Bacteroidota</taxon>
        <taxon>Flavobacteriia</taxon>
        <taxon>Flavobacteriales</taxon>
        <taxon>Flavobacteriaceae</taxon>
        <taxon>Flavobacterium</taxon>
    </lineage>
</organism>
<proteinExistence type="predicted"/>
<dbReference type="EMBL" id="JBHMEY010000018">
    <property type="protein sequence ID" value="MFB9096636.1"/>
    <property type="molecule type" value="Genomic_DNA"/>
</dbReference>
<protein>
    <submittedName>
        <fullName evidence="1">Type VI-B CRISPR-associated RNA-guided ribonuclease Cas13b</fullName>
    </submittedName>
</protein>
<gene>
    <name evidence="1" type="primary">cas13b</name>
    <name evidence="1" type="ORF">ACFFVF_08935</name>
</gene>
<comment type="caution">
    <text evidence="1">The sequence shown here is derived from an EMBL/GenBank/DDBJ whole genome shotgun (WGS) entry which is preliminary data.</text>
</comment>
<dbReference type="RefSeq" id="WP_236455840.1">
    <property type="nucleotide sequence ID" value="NZ_CBCSGE010000002.1"/>
</dbReference>